<reference evidence="2 3" key="1">
    <citation type="journal article" date="2012" name="Stand. Genomic Sci.">
        <title>Complete genome sequence of Terriglobus saanensis type strain SP1PR4(T), an Acidobacteria from tundra soil.</title>
        <authorList>
            <person name="Rawat S.R."/>
            <person name="Mannisto M.K."/>
            <person name="Starovoytov V."/>
            <person name="Goodwin L."/>
            <person name="Nolan M."/>
            <person name="Hauser L."/>
            <person name="Land M."/>
            <person name="Davenport K.W."/>
            <person name="Woyke T."/>
            <person name="Haggblom M.M."/>
        </authorList>
    </citation>
    <scope>NUCLEOTIDE SEQUENCE</scope>
    <source>
        <strain evidence="3">ATCC BAA-1853 / DSM 23119 / SP1PR4</strain>
    </source>
</reference>
<feature type="signal peptide" evidence="1">
    <location>
        <begin position="1"/>
        <end position="23"/>
    </location>
</feature>
<proteinExistence type="predicted"/>
<evidence type="ECO:0008006" key="4">
    <source>
        <dbReference type="Google" id="ProtNLM"/>
    </source>
</evidence>
<accession>E8V5I4</accession>
<dbReference type="Gene3D" id="2.60.120.10">
    <property type="entry name" value="Jelly Rolls"/>
    <property type="match status" value="1"/>
</dbReference>
<evidence type="ECO:0000256" key="1">
    <source>
        <dbReference type="SAM" id="SignalP"/>
    </source>
</evidence>
<dbReference type="RefSeq" id="WP_013567251.1">
    <property type="nucleotide sequence ID" value="NC_014963.1"/>
</dbReference>
<name>E8V5I4_TERSS</name>
<evidence type="ECO:0000313" key="2">
    <source>
        <dbReference type="EMBL" id="ADV81518.1"/>
    </source>
</evidence>
<organism evidence="2 3">
    <name type="scientific">Terriglobus saanensis (strain ATCC BAA-1853 / DSM 23119 / SP1PR4)</name>
    <dbReference type="NCBI Taxonomy" id="401053"/>
    <lineage>
        <taxon>Bacteria</taxon>
        <taxon>Pseudomonadati</taxon>
        <taxon>Acidobacteriota</taxon>
        <taxon>Terriglobia</taxon>
        <taxon>Terriglobales</taxon>
        <taxon>Acidobacteriaceae</taxon>
        <taxon>Terriglobus</taxon>
    </lineage>
</organism>
<dbReference type="AlphaFoldDB" id="E8V5I4"/>
<sequence length="231" mass="24994">MGHPRKMLAVLLAFVAGFLTIQAQDPMKAFPKNYSVIFENSEIQVIHVHYGAHEKIGVHDHSKSPTVYVYLSDSGPVRFSHEGESDYVLQRPPLKKGAFRVSPGRIERHAVENLGDLNSDFLRVELKSIPIGGMLRASRVGAPSIPLKDTNAMEFQSAKLEVQRLICTHACALTASPQGSLVIAFSPVQIGTDASKRSVKGGEVFWLNAGQAAPATGDAGAPVHLLRLAVH</sequence>
<feature type="chain" id="PRO_5003232908" description="Cupin 2 conserved barrel domain protein" evidence="1">
    <location>
        <begin position="24"/>
        <end position="231"/>
    </location>
</feature>
<dbReference type="Proteomes" id="UP000006844">
    <property type="component" value="Chromosome"/>
</dbReference>
<evidence type="ECO:0000313" key="3">
    <source>
        <dbReference type="Proteomes" id="UP000006844"/>
    </source>
</evidence>
<dbReference type="EMBL" id="CP002467">
    <property type="protein sequence ID" value="ADV81518.1"/>
    <property type="molecule type" value="Genomic_DNA"/>
</dbReference>
<dbReference type="HOGENOM" id="CLU_1223307_0_0_0"/>
<keyword evidence="3" id="KW-1185">Reference proteome</keyword>
<gene>
    <name evidence="2" type="ordered locus">AciPR4_0685</name>
</gene>
<dbReference type="KEGG" id="tsa:AciPR4_0685"/>
<dbReference type="eggNOG" id="ENOG50331D2">
    <property type="taxonomic scope" value="Bacteria"/>
</dbReference>
<keyword evidence="1" id="KW-0732">Signal</keyword>
<protein>
    <recommendedName>
        <fullName evidence="4">Cupin 2 conserved barrel domain protein</fullName>
    </recommendedName>
</protein>
<dbReference type="InterPro" id="IPR014710">
    <property type="entry name" value="RmlC-like_jellyroll"/>
</dbReference>